<evidence type="ECO:0000259" key="8">
    <source>
        <dbReference type="PROSITE" id="PS50850"/>
    </source>
</evidence>
<dbReference type="Pfam" id="PF00083">
    <property type="entry name" value="Sugar_tr"/>
    <property type="match status" value="1"/>
</dbReference>
<feature type="transmembrane region" description="Helical" evidence="7">
    <location>
        <begin position="492"/>
        <end position="516"/>
    </location>
</feature>
<dbReference type="InterPro" id="IPR020846">
    <property type="entry name" value="MFS_dom"/>
</dbReference>
<evidence type="ECO:0000313" key="10">
    <source>
        <dbReference type="Proteomes" id="UP000294947"/>
    </source>
</evidence>
<dbReference type="GO" id="GO:0022857">
    <property type="term" value="F:transmembrane transporter activity"/>
    <property type="evidence" value="ECO:0007669"/>
    <property type="project" value="InterPro"/>
</dbReference>
<dbReference type="InterPro" id="IPR005829">
    <property type="entry name" value="Sugar_transporter_CS"/>
</dbReference>
<dbReference type="OrthoDB" id="9787026at2"/>
<comment type="subcellular location">
    <subcellularLocation>
        <location evidence="1">Cell membrane</location>
        <topology evidence="1">Multi-pass membrane protein</topology>
    </subcellularLocation>
</comment>
<dbReference type="Gene3D" id="1.20.1250.20">
    <property type="entry name" value="MFS general substrate transporter like domains"/>
    <property type="match status" value="1"/>
</dbReference>
<feature type="transmembrane region" description="Helical" evidence="7">
    <location>
        <begin position="215"/>
        <end position="237"/>
    </location>
</feature>
<dbReference type="GO" id="GO:0005886">
    <property type="term" value="C:plasma membrane"/>
    <property type="evidence" value="ECO:0007669"/>
    <property type="project" value="UniProtKB-SubCell"/>
</dbReference>
<dbReference type="PROSITE" id="PS50850">
    <property type="entry name" value="MFS"/>
    <property type="match status" value="1"/>
</dbReference>
<dbReference type="InterPro" id="IPR005828">
    <property type="entry name" value="MFS_sugar_transport-like"/>
</dbReference>
<feature type="compositionally biased region" description="Basic and acidic residues" evidence="6">
    <location>
        <begin position="84"/>
        <end position="94"/>
    </location>
</feature>
<dbReference type="Proteomes" id="UP000294947">
    <property type="component" value="Unassembled WGS sequence"/>
</dbReference>
<feature type="transmembrane region" description="Helical" evidence="7">
    <location>
        <begin position="522"/>
        <end position="543"/>
    </location>
</feature>
<dbReference type="PANTHER" id="PTHR23511:SF34">
    <property type="entry name" value="SYNAPTIC VESICLE GLYCOPROTEIN 2"/>
    <property type="match status" value="1"/>
</dbReference>
<name>A0A4R4YY81_9PSEU</name>
<dbReference type="PROSITE" id="PS00216">
    <property type="entry name" value="SUGAR_TRANSPORT_1"/>
    <property type="match status" value="1"/>
</dbReference>
<evidence type="ECO:0000256" key="7">
    <source>
        <dbReference type="SAM" id="Phobius"/>
    </source>
</evidence>
<reference evidence="9 10" key="1">
    <citation type="submission" date="2019-03" db="EMBL/GenBank/DDBJ databases">
        <title>Draft genome sequences of novel Actinobacteria.</title>
        <authorList>
            <person name="Sahin N."/>
            <person name="Ay H."/>
            <person name="Saygin H."/>
        </authorList>
    </citation>
    <scope>NUCLEOTIDE SEQUENCE [LARGE SCALE GENOMIC DNA]</scope>
    <source>
        <strain evidence="9 10">7K502</strain>
    </source>
</reference>
<feature type="transmembrane region" description="Helical" evidence="7">
    <location>
        <begin position="190"/>
        <end position="209"/>
    </location>
</feature>
<evidence type="ECO:0000256" key="2">
    <source>
        <dbReference type="ARBA" id="ARBA00022448"/>
    </source>
</evidence>
<proteinExistence type="predicted"/>
<feature type="transmembrane region" description="Helical" evidence="7">
    <location>
        <begin position="433"/>
        <end position="450"/>
    </location>
</feature>
<evidence type="ECO:0000256" key="5">
    <source>
        <dbReference type="ARBA" id="ARBA00023136"/>
    </source>
</evidence>
<dbReference type="InterPro" id="IPR036259">
    <property type="entry name" value="MFS_trans_sf"/>
</dbReference>
<feature type="transmembrane region" description="Helical" evidence="7">
    <location>
        <begin position="277"/>
        <end position="296"/>
    </location>
</feature>
<keyword evidence="3 7" id="KW-0812">Transmembrane</keyword>
<feature type="transmembrane region" description="Helical" evidence="7">
    <location>
        <begin position="358"/>
        <end position="379"/>
    </location>
</feature>
<feature type="transmembrane region" description="Helical" evidence="7">
    <location>
        <begin position="456"/>
        <end position="480"/>
    </location>
</feature>
<dbReference type="EMBL" id="SMKW01000021">
    <property type="protein sequence ID" value="TDD50376.1"/>
    <property type="molecule type" value="Genomic_DNA"/>
</dbReference>
<feature type="transmembrane region" description="Helical" evidence="7">
    <location>
        <begin position="249"/>
        <end position="271"/>
    </location>
</feature>
<dbReference type="AlphaFoldDB" id="A0A4R4YY81"/>
<keyword evidence="4 7" id="KW-1133">Transmembrane helix</keyword>
<accession>A0A4R4YY81</accession>
<dbReference type="SUPFAM" id="SSF103473">
    <property type="entry name" value="MFS general substrate transporter"/>
    <property type="match status" value="1"/>
</dbReference>
<organism evidence="9 10">
    <name type="scientific">Saccharopolyspora elongata</name>
    <dbReference type="NCBI Taxonomy" id="2530387"/>
    <lineage>
        <taxon>Bacteria</taxon>
        <taxon>Bacillati</taxon>
        <taxon>Actinomycetota</taxon>
        <taxon>Actinomycetes</taxon>
        <taxon>Pseudonocardiales</taxon>
        <taxon>Pseudonocardiaceae</taxon>
        <taxon>Saccharopolyspora</taxon>
    </lineage>
</organism>
<keyword evidence="2" id="KW-0813">Transport</keyword>
<dbReference type="PROSITE" id="PS00217">
    <property type="entry name" value="SUGAR_TRANSPORT_2"/>
    <property type="match status" value="1"/>
</dbReference>
<feature type="transmembrane region" description="Helical" evidence="7">
    <location>
        <begin position="159"/>
        <end position="181"/>
    </location>
</feature>
<sequence>MTDFPATAGNHDGFANFRQCLRRVRRPCRKPHGRSRDDHQRRCRADAAPPHRTATRLEAAEEPPGSGWGSDGDFARNRPPVRAPAERPLLRREAPVTASAPLPTGTELLARLDRLPVGKPHRRLMLQGGLGYLFESYDAVLLGYAASTVVALWKVESGLAGWLLASVFIGYLIGALAAGLLADRIGRRRVLMYALLVYVAFTLVAATASSPGELILWRILSGIGVGAEATMIVPYISEFLPARNRGRNIGNTMVFLGFGYILAGLTAVTVISPSPEPGWRIACVICVAPVLLLLWWRRTLVESPRFLISQGRIAEATEIVERFEREIAARQELPPVPEVVEPAAKPAPSRRSAIRQFAALWAPGLAGRTAVVCVLWFAIQATHYGYGTWLPTLLVLKGFTISKSFAFALASAVAQVPGYYVAAAISERLDRKWTIVVFLCCSIGCAAGLGTATDDVAIFCFTVALSFFMNGVAGPLYAYTSEIYPTATRATGMGLASATARVGAIMAPVAIGYLYADIGFGGVFAVLCGLLLIGALVLAVAGLRTAGRSLESLHAQPASRARDDQPA</sequence>
<feature type="domain" description="Major facilitator superfamily (MFS) profile" evidence="8">
    <location>
        <begin position="124"/>
        <end position="546"/>
    </location>
</feature>
<feature type="transmembrane region" description="Helical" evidence="7">
    <location>
        <begin position="399"/>
        <end position="421"/>
    </location>
</feature>
<evidence type="ECO:0000256" key="3">
    <source>
        <dbReference type="ARBA" id="ARBA00022692"/>
    </source>
</evidence>
<evidence type="ECO:0000256" key="1">
    <source>
        <dbReference type="ARBA" id="ARBA00004651"/>
    </source>
</evidence>
<dbReference type="PANTHER" id="PTHR23511">
    <property type="entry name" value="SYNAPTIC VESICLE GLYCOPROTEIN 2"/>
    <property type="match status" value="1"/>
</dbReference>
<evidence type="ECO:0000313" key="9">
    <source>
        <dbReference type="EMBL" id="TDD50376.1"/>
    </source>
</evidence>
<feature type="compositionally biased region" description="Basic and acidic residues" evidence="6">
    <location>
        <begin position="34"/>
        <end position="45"/>
    </location>
</feature>
<evidence type="ECO:0000256" key="6">
    <source>
        <dbReference type="SAM" id="MobiDB-lite"/>
    </source>
</evidence>
<keyword evidence="10" id="KW-1185">Reference proteome</keyword>
<keyword evidence="5 7" id="KW-0472">Membrane</keyword>
<gene>
    <name evidence="9" type="ORF">E1288_17710</name>
</gene>
<dbReference type="CDD" id="cd17316">
    <property type="entry name" value="MFS_SV2_like"/>
    <property type="match status" value="1"/>
</dbReference>
<evidence type="ECO:0000256" key="4">
    <source>
        <dbReference type="ARBA" id="ARBA00022989"/>
    </source>
</evidence>
<feature type="region of interest" description="Disordered" evidence="6">
    <location>
        <begin position="28"/>
        <end position="97"/>
    </location>
</feature>
<feature type="transmembrane region" description="Helical" evidence="7">
    <location>
        <begin position="132"/>
        <end position="153"/>
    </location>
</feature>
<comment type="caution">
    <text evidence="9">The sequence shown here is derived from an EMBL/GenBank/DDBJ whole genome shotgun (WGS) entry which is preliminary data.</text>
</comment>
<protein>
    <submittedName>
        <fullName evidence="9">MFS transporter</fullName>
    </submittedName>
</protein>